<dbReference type="Gene3D" id="1.25.40.10">
    <property type="entry name" value="Tetratricopeptide repeat domain"/>
    <property type="match status" value="4"/>
</dbReference>
<dbReference type="Pfam" id="PF13812">
    <property type="entry name" value="PPR_3"/>
    <property type="match status" value="3"/>
</dbReference>
<feature type="repeat" description="PPR" evidence="5">
    <location>
        <begin position="117"/>
        <end position="151"/>
    </location>
</feature>
<dbReference type="PROSITE" id="PS51375">
    <property type="entry name" value="PPR"/>
    <property type="match status" value="5"/>
</dbReference>
<keyword evidence="8" id="KW-1185">Reference proteome</keyword>
<feature type="repeat" description="PPR" evidence="5">
    <location>
        <begin position="398"/>
        <end position="432"/>
    </location>
</feature>
<dbReference type="GeneID" id="93618791"/>
<dbReference type="PANTHER" id="PTHR47447">
    <property type="entry name" value="OS03G0856100 PROTEIN"/>
    <property type="match status" value="1"/>
</dbReference>
<comment type="function">
    <text evidence="3">Regulates mitochondrial small subunit maturation by controlling 15S rRNA 5'-end processing. Localizes to the 5' precursor of the 15S rRNA in a position that is subsequently occupied by mS47 in the mature yeast mtSSU. Uses structure and sequence-specific RNA recognition, binding to a single-stranded region of the precursor and specifically recognizing bases -6 to -1. The exchange of Ccm1 for mS47 is coupled to the irreversible removal of precursor rRNA that is accompanied by conformational changes of the mitoribosomal proteins uS5m and mS26. These conformational changes signal completion of 5'-end rRNA processing through protection of the mature 5'-end of the 15S rRNA and stabilization of mS47. The removal of the 5' precursor together with the dissociation of Ccm1 may be catalyzed by the 5'-3' exoribonuclease Pet127. Involved in the specific removal of group I introns in mitochondrial encoded transcripts.</text>
</comment>
<dbReference type="Pfam" id="PF23276">
    <property type="entry name" value="TPR_24"/>
    <property type="match status" value="1"/>
</dbReference>
<dbReference type="RefSeq" id="XP_067522511.1">
    <property type="nucleotide sequence ID" value="XM_067666410.1"/>
</dbReference>
<dbReference type="eggNOG" id="KOG4197">
    <property type="taxonomic scope" value="Eukaryota"/>
</dbReference>
<evidence type="ECO:0000256" key="2">
    <source>
        <dbReference type="ARBA" id="ARBA00022737"/>
    </source>
</evidence>
<dbReference type="InterPro" id="IPR002885">
    <property type="entry name" value="PPR_rpt"/>
</dbReference>
<evidence type="ECO:0000256" key="4">
    <source>
        <dbReference type="ARBA" id="ARBA00044511"/>
    </source>
</evidence>
<feature type="repeat" description="PPR" evidence="5">
    <location>
        <begin position="363"/>
        <end position="397"/>
    </location>
</feature>
<evidence type="ECO:0000313" key="7">
    <source>
        <dbReference type="EMBL" id="EIE87115.1"/>
    </source>
</evidence>
<dbReference type="InterPro" id="IPR011990">
    <property type="entry name" value="TPR-like_helical_dom_sf"/>
</dbReference>
<evidence type="ECO:0000259" key="6">
    <source>
        <dbReference type="Pfam" id="PF23276"/>
    </source>
</evidence>
<protein>
    <recommendedName>
        <fullName evidence="6">Pentatricopeptide repeat-containing protein-mitochondrial domain-containing protein</fullName>
    </recommendedName>
</protein>
<reference evidence="7 8" key="1">
    <citation type="journal article" date="2009" name="PLoS Genet.">
        <title>Genomic analysis of the basal lineage fungus Rhizopus oryzae reveals a whole-genome duplication.</title>
        <authorList>
            <person name="Ma L.-J."/>
            <person name="Ibrahim A.S."/>
            <person name="Skory C."/>
            <person name="Grabherr M.G."/>
            <person name="Burger G."/>
            <person name="Butler M."/>
            <person name="Elias M."/>
            <person name="Idnurm A."/>
            <person name="Lang B.F."/>
            <person name="Sone T."/>
            <person name="Abe A."/>
            <person name="Calvo S.E."/>
            <person name="Corrochano L.M."/>
            <person name="Engels R."/>
            <person name="Fu J."/>
            <person name="Hansberg W."/>
            <person name="Kim J.-M."/>
            <person name="Kodira C.D."/>
            <person name="Koehrsen M.J."/>
            <person name="Liu B."/>
            <person name="Miranda-Saavedra D."/>
            <person name="O'Leary S."/>
            <person name="Ortiz-Castellanos L."/>
            <person name="Poulter R."/>
            <person name="Rodriguez-Romero J."/>
            <person name="Ruiz-Herrera J."/>
            <person name="Shen Y.-Q."/>
            <person name="Zeng Q."/>
            <person name="Galagan J."/>
            <person name="Birren B.W."/>
            <person name="Cuomo C.A."/>
            <person name="Wickes B.L."/>
        </authorList>
    </citation>
    <scope>NUCLEOTIDE SEQUENCE [LARGE SCALE GENOMIC DNA]</scope>
    <source>
        <strain evidence="8">RA 99-880 / ATCC MYA-4621 / FGSC 9543 / NRRL 43880</strain>
    </source>
</reference>
<sequence>MNQTKARLNLLNLNKQWINKSIRFNSTASKRIVFHNHPTTTLAKMNAQLTDLIRSRKYSPKIALEKVMSVVEEMNIRNLRYDLNTYNALLTAYARVKDQKAISETLDRMEKEGIKPTIDTYNYIMKAFGNNKDTNAQLRLKDEMQNKGIELNGVTYIHLLEAQQGNLQLALEIFKEMKQKGIAPTVLSYSFLIGACRASSSDVAFKLLKEAEDNGLPVDSQPRMYFNVLRLGTREDEIDIVTYCWNKAVGKYSLRPDEGTCLQVLRVAAKRGDSKLAKDVIRQLSTSGYPYKQHYFTPLMEAYLVKDDLVSAFNVLDIMRVSGVPPTIKSIQSLREKLSSDSKALDDAYDILKELRKKKKSVDIVDFNVLLLASVDNGDVERTFGIYREAAKFGVIPDVDTYNAVLEVCVKGRVNKMDRAVIEEMKKANVSPNADTFAKMIELSCNRTNYEKAFNYLEEMKERGFLPPQTCYEVLAKKLSYNRDPRFHLLTEEMEGIGYKLSPDIRLLWNK</sequence>
<dbReference type="AlphaFoldDB" id="I1CF85"/>
<proteinExistence type="inferred from homology"/>
<dbReference type="VEuPathDB" id="FungiDB:RO3G_11826"/>
<keyword evidence="2" id="KW-0677">Repeat</keyword>
<dbReference type="OrthoDB" id="185373at2759"/>
<accession>I1CF85</accession>
<dbReference type="Proteomes" id="UP000009138">
    <property type="component" value="Unassembled WGS sequence"/>
</dbReference>
<comment type="similarity">
    <text evidence="1">Belongs to the CCM1 family.</text>
</comment>
<feature type="repeat" description="PPR" evidence="5">
    <location>
        <begin position="82"/>
        <end position="116"/>
    </location>
</feature>
<evidence type="ECO:0000256" key="1">
    <source>
        <dbReference type="ARBA" id="ARBA00006192"/>
    </source>
</evidence>
<feature type="repeat" description="PPR" evidence="5">
    <location>
        <begin position="433"/>
        <end position="467"/>
    </location>
</feature>
<organism evidence="7 8">
    <name type="scientific">Rhizopus delemar (strain RA 99-880 / ATCC MYA-4621 / FGSC 9543 / NRRL 43880)</name>
    <name type="common">Mucormycosis agent</name>
    <name type="synonym">Rhizopus arrhizus var. delemar</name>
    <dbReference type="NCBI Taxonomy" id="246409"/>
    <lineage>
        <taxon>Eukaryota</taxon>
        <taxon>Fungi</taxon>
        <taxon>Fungi incertae sedis</taxon>
        <taxon>Mucoromycota</taxon>
        <taxon>Mucoromycotina</taxon>
        <taxon>Mucoromycetes</taxon>
        <taxon>Mucorales</taxon>
        <taxon>Mucorineae</taxon>
        <taxon>Rhizopodaceae</taxon>
        <taxon>Rhizopus</taxon>
    </lineage>
</organism>
<feature type="domain" description="Pentatricopeptide repeat-containing protein-mitochondrial" evidence="6">
    <location>
        <begin position="258"/>
        <end position="389"/>
    </location>
</feature>
<evidence type="ECO:0000256" key="3">
    <source>
        <dbReference type="ARBA" id="ARBA00044493"/>
    </source>
</evidence>
<evidence type="ECO:0000256" key="5">
    <source>
        <dbReference type="PROSITE-ProRule" id="PRU00708"/>
    </source>
</evidence>
<dbReference type="EMBL" id="CH476740">
    <property type="protein sequence ID" value="EIE87115.1"/>
    <property type="molecule type" value="Genomic_DNA"/>
</dbReference>
<dbReference type="InParanoid" id="I1CF85"/>
<evidence type="ECO:0000313" key="8">
    <source>
        <dbReference type="Proteomes" id="UP000009138"/>
    </source>
</evidence>
<comment type="subunit">
    <text evidence="4">Binds to mitochondrial small subunit 15S rRNA.</text>
</comment>
<dbReference type="OMA" id="TTHHYEL"/>
<dbReference type="InterPro" id="IPR057027">
    <property type="entry name" value="TPR_mt"/>
</dbReference>
<dbReference type="NCBIfam" id="TIGR00756">
    <property type="entry name" value="PPR"/>
    <property type="match status" value="4"/>
</dbReference>
<gene>
    <name evidence="7" type="ORF">RO3G_11826</name>
</gene>
<dbReference type="PANTHER" id="PTHR47447:SF17">
    <property type="entry name" value="OS12G0638900 PROTEIN"/>
    <property type="match status" value="1"/>
</dbReference>
<name>I1CF85_RHIO9</name>
<dbReference type="STRING" id="246409.I1CF85"/>